<dbReference type="AlphaFoldDB" id="A0A2T0REK1"/>
<accession>A0A2T0REK1</accession>
<evidence type="ECO:0000313" key="3">
    <source>
        <dbReference type="Proteomes" id="UP000239480"/>
    </source>
</evidence>
<dbReference type="Proteomes" id="UP000239480">
    <property type="component" value="Unassembled WGS sequence"/>
</dbReference>
<evidence type="ECO:0000313" key="2">
    <source>
        <dbReference type="EMBL" id="PRY19598.1"/>
    </source>
</evidence>
<gene>
    <name evidence="2" type="ORF">CLV78_12014</name>
</gene>
<proteinExistence type="predicted"/>
<name>A0A2T0REK1_9RHOB</name>
<organism evidence="2 3">
    <name type="scientific">Aliiruegeria haliotis</name>
    <dbReference type="NCBI Taxonomy" id="1280846"/>
    <lineage>
        <taxon>Bacteria</taxon>
        <taxon>Pseudomonadati</taxon>
        <taxon>Pseudomonadota</taxon>
        <taxon>Alphaproteobacteria</taxon>
        <taxon>Rhodobacterales</taxon>
        <taxon>Roseobacteraceae</taxon>
        <taxon>Aliiruegeria</taxon>
    </lineage>
</organism>
<evidence type="ECO:0008006" key="4">
    <source>
        <dbReference type="Google" id="ProtNLM"/>
    </source>
</evidence>
<evidence type="ECO:0000256" key="1">
    <source>
        <dbReference type="SAM" id="MobiDB-lite"/>
    </source>
</evidence>
<sequence length="191" mass="21518">MRSFCTNARNPRRKGESGLSIRAAKPKSEPTIRRTELGRCGQSVNSLRQRSWSIWRAFRTFNLRCTKTAICSSYPVNPAEKRVPCSVGSEGDAYANAMCERSLVQLECSLLDRLALRTKVEARIATSEFIEGWYNPGRRHSAQGSLATDHFWSALWKLESPSPQRSTKPRKPHSDSLPSLSREAYQSARAT</sequence>
<keyword evidence="3" id="KW-1185">Reference proteome</keyword>
<protein>
    <recommendedName>
        <fullName evidence="4">Integrase-like protein</fullName>
    </recommendedName>
</protein>
<feature type="region of interest" description="Disordered" evidence="1">
    <location>
        <begin position="1"/>
        <end position="28"/>
    </location>
</feature>
<dbReference type="EMBL" id="PVTD01000020">
    <property type="protein sequence ID" value="PRY19598.1"/>
    <property type="molecule type" value="Genomic_DNA"/>
</dbReference>
<reference evidence="2 3" key="1">
    <citation type="submission" date="2018-03" db="EMBL/GenBank/DDBJ databases">
        <title>Genomic Encyclopedia of Archaeal and Bacterial Type Strains, Phase II (KMG-II): from individual species to whole genera.</title>
        <authorList>
            <person name="Goeker M."/>
        </authorList>
    </citation>
    <scope>NUCLEOTIDE SEQUENCE [LARGE SCALE GENOMIC DNA]</scope>
    <source>
        <strain evidence="2 3">DSM 29328</strain>
    </source>
</reference>
<feature type="region of interest" description="Disordered" evidence="1">
    <location>
        <begin position="160"/>
        <end position="191"/>
    </location>
</feature>
<comment type="caution">
    <text evidence="2">The sequence shown here is derived from an EMBL/GenBank/DDBJ whole genome shotgun (WGS) entry which is preliminary data.</text>
</comment>